<name>A0A9P0XDG8_PIEBR</name>
<gene>
    <name evidence="8" type="ORF">PIBRA_LOCUS10440</name>
</gene>
<dbReference type="Pfam" id="PF00089">
    <property type="entry name" value="Trypsin"/>
    <property type="match status" value="1"/>
</dbReference>
<evidence type="ECO:0000256" key="6">
    <source>
        <dbReference type="ARBA" id="ARBA00024195"/>
    </source>
</evidence>
<dbReference type="EMBL" id="CALOZG010000040">
    <property type="protein sequence ID" value="CAH4034236.1"/>
    <property type="molecule type" value="Genomic_DNA"/>
</dbReference>
<keyword evidence="2" id="KW-0645">Protease</keyword>
<dbReference type="InterPro" id="IPR001254">
    <property type="entry name" value="Trypsin_dom"/>
</dbReference>
<dbReference type="PANTHER" id="PTHR24256">
    <property type="entry name" value="TRYPTASE-RELATED"/>
    <property type="match status" value="1"/>
</dbReference>
<protein>
    <recommendedName>
        <fullName evidence="7">Peptidase S1 domain-containing protein</fullName>
    </recommendedName>
</protein>
<organism evidence="8 9">
    <name type="scientific">Pieris brassicae</name>
    <name type="common">White butterfly</name>
    <name type="synonym">Large white butterfly</name>
    <dbReference type="NCBI Taxonomy" id="7116"/>
    <lineage>
        <taxon>Eukaryota</taxon>
        <taxon>Metazoa</taxon>
        <taxon>Ecdysozoa</taxon>
        <taxon>Arthropoda</taxon>
        <taxon>Hexapoda</taxon>
        <taxon>Insecta</taxon>
        <taxon>Pterygota</taxon>
        <taxon>Neoptera</taxon>
        <taxon>Endopterygota</taxon>
        <taxon>Lepidoptera</taxon>
        <taxon>Glossata</taxon>
        <taxon>Ditrysia</taxon>
        <taxon>Papilionoidea</taxon>
        <taxon>Pieridae</taxon>
        <taxon>Pierinae</taxon>
        <taxon>Pieris</taxon>
    </lineage>
</organism>
<dbReference type="InterPro" id="IPR051487">
    <property type="entry name" value="Ser/Thr_Proteases_Immune/Dev"/>
</dbReference>
<dbReference type="FunFam" id="2.40.10.10:FF:000036">
    <property type="entry name" value="Trypsin beta"/>
    <property type="match status" value="1"/>
</dbReference>
<dbReference type="InterPro" id="IPR001314">
    <property type="entry name" value="Peptidase_S1A"/>
</dbReference>
<keyword evidence="4" id="KW-0720">Serine protease</keyword>
<evidence type="ECO:0000256" key="2">
    <source>
        <dbReference type="ARBA" id="ARBA00022670"/>
    </source>
</evidence>
<evidence type="ECO:0000256" key="3">
    <source>
        <dbReference type="ARBA" id="ARBA00022801"/>
    </source>
</evidence>
<comment type="subcellular location">
    <subcellularLocation>
        <location evidence="1">Secreted</location>
        <location evidence="1">Extracellular space</location>
    </subcellularLocation>
</comment>
<dbReference type="GO" id="GO:0004252">
    <property type="term" value="F:serine-type endopeptidase activity"/>
    <property type="evidence" value="ECO:0007669"/>
    <property type="project" value="InterPro"/>
</dbReference>
<comment type="similarity">
    <text evidence="6">Belongs to the peptidase S1 family. CLIP subfamily.</text>
</comment>
<accession>A0A9P0XDG8</accession>
<keyword evidence="9" id="KW-1185">Reference proteome</keyword>
<evidence type="ECO:0000313" key="9">
    <source>
        <dbReference type="Proteomes" id="UP001152562"/>
    </source>
</evidence>
<evidence type="ECO:0000256" key="4">
    <source>
        <dbReference type="ARBA" id="ARBA00022825"/>
    </source>
</evidence>
<dbReference type="CDD" id="cd00190">
    <property type="entry name" value="Tryp_SPc"/>
    <property type="match status" value="1"/>
</dbReference>
<dbReference type="AlphaFoldDB" id="A0A9P0XDG8"/>
<comment type="caution">
    <text evidence="8">The sequence shown here is derived from an EMBL/GenBank/DDBJ whole genome shotgun (WGS) entry which is preliminary data.</text>
</comment>
<dbReference type="SMART" id="SM00020">
    <property type="entry name" value="Tryp_SPc"/>
    <property type="match status" value="1"/>
</dbReference>
<dbReference type="PRINTS" id="PR00722">
    <property type="entry name" value="CHYMOTRYPSIN"/>
</dbReference>
<dbReference type="PROSITE" id="PS00135">
    <property type="entry name" value="TRYPSIN_SER"/>
    <property type="match status" value="1"/>
</dbReference>
<evidence type="ECO:0000256" key="1">
    <source>
        <dbReference type="ARBA" id="ARBA00004239"/>
    </source>
</evidence>
<keyword evidence="3" id="KW-0378">Hydrolase</keyword>
<feature type="domain" description="Peptidase S1" evidence="7">
    <location>
        <begin position="1"/>
        <end position="166"/>
    </location>
</feature>
<dbReference type="Gene3D" id="2.40.10.10">
    <property type="entry name" value="Trypsin-like serine proteases"/>
    <property type="match status" value="2"/>
</dbReference>
<dbReference type="SUPFAM" id="SSF50494">
    <property type="entry name" value="Trypsin-like serine proteases"/>
    <property type="match status" value="1"/>
</dbReference>
<dbReference type="GO" id="GO:0006508">
    <property type="term" value="P:proteolysis"/>
    <property type="evidence" value="ECO:0007669"/>
    <property type="project" value="UniProtKB-KW"/>
</dbReference>
<evidence type="ECO:0000313" key="8">
    <source>
        <dbReference type="EMBL" id="CAH4034236.1"/>
    </source>
</evidence>
<dbReference type="PROSITE" id="PS50240">
    <property type="entry name" value="TRYPSIN_DOM"/>
    <property type="match status" value="1"/>
</dbReference>
<proteinExistence type="inferred from homology"/>
<sequence length="166" mass="18515">MVGSNRLLSGGTRYQIKKMITHENYAKKDLRNDIALIQIDGKIAMTGNVKTIKLKKEAVAVGPNNRRRVPNNLQYLDFTTISNKECNNKLSRSSFSPIDDKQLCVKRPETKGACNGDSGGPLVVADENKEFVQIGVVSWGIPCGRNYPDVFASVSGYYDWIEKNMK</sequence>
<dbReference type="InterPro" id="IPR033116">
    <property type="entry name" value="TRYPSIN_SER"/>
</dbReference>
<dbReference type="InterPro" id="IPR009003">
    <property type="entry name" value="Peptidase_S1_PA"/>
</dbReference>
<dbReference type="GO" id="GO:0005576">
    <property type="term" value="C:extracellular region"/>
    <property type="evidence" value="ECO:0007669"/>
    <property type="project" value="UniProtKB-SubCell"/>
</dbReference>
<evidence type="ECO:0000256" key="5">
    <source>
        <dbReference type="ARBA" id="ARBA00023157"/>
    </source>
</evidence>
<dbReference type="Proteomes" id="UP001152562">
    <property type="component" value="Unassembled WGS sequence"/>
</dbReference>
<evidence type="ECO:0000259" key="7">
    <source>
        <dbReference type="PROSITE" id="PS50240"/>
    </source>
</evidence>
<reference evidence="8" key="1">
    <citation type="submission" date="2022-05" db="EMBL/GenBank/DDBJ databases">
        <authorList>
            <person name="Okamura Y."/>
        </authorList>
    </citation>
    <scope>NUCLEOTIDE SEQUENCE</scope>
</reference>
<keyword evidence="5" id="KW-1015">Disulfide bond</keyword>
<dbReference type="InterPro" id="IPR043504">
    <property type="entry name" value="Peptidase_S1_PA_chymotrypsin"/>
</dbReference>